<dbReference type="GO" id="GO:0009307">
    <property type="term" value="P:DNA restriction-modification system"/>
    <property type="evidence" value="ECO:0007669"/>
    <property type="project" value="UniProtKB-KW"/>
</dbReference>
<evidence type="ECO:0000256" key="6">
    <source>
        <dbReference type="ARBA" id="ARBA00022747"/>
    </source>
</evidence>
<dbReference type="PANTHER" id="PTHR42933">
    <property type="entry name" value="SLR6095 PROTEIN"/>
    <property type="match status" value="1"/>
</dbReference>
<accession>A0A7S9WT70</accession>
<dbReference type="InterPro" id="IPR022749">
    <property type="entry name" value="D12N6_MeTrfase_N"/>
</dbReference>
<dbReference type="GO" id="GO:0009007">
    <property type="term" value="F:site-specific DNA-methyltransferase (adenine-specific) activity"/>
    <property type="evidence" value="ECO:0007669"/>
    <property type="project" value="UniProtKB-EC"/>
</dbReference>
<dbReference type="GO" id="GO:0008170">
    <property type="term" value="F:N-methyltransferase activity"/>
    <property type="evidence" value="ECO:0007669"/>
    <property type="project" value="InterPro"/>
</dbReference>
<sequence length="805" mass="90475">MALKKTELYSSLWASCDELRGGMDASLYKNYVLTLLFLKYISDRKDSTVLELPTGTDYASIVALKHKPSIGDELNKKIASIAEANDLQGVINQADFNDEDKLGKGKELVDRLSTLVSIFENLDFSSNSSEGDDLLGDAYEYLMRHFATESGKSKGQFYTPAEVSRIMAQIIGIPPTANRSTTVYDPTCGSGSLLLKAANQSELGLSIYGQEMDVATYALARMNMILHGNDTADIRQGNTIAKPAFADKNTLKRFDFAVANPPFSNKNWTNGIVPTADIYNRFEIGIPPEKNGDYAFLLHLIASLKTTGKGAIILPHGVLFRGDAEARIRTELLRRGIIKGVIGLPTNLFYGTGIPACIIVIDKQVTFNEKGQALSDRGVFMIDASKGFIKDGNKNRLREQDIHKIVDTFTTQKELEHYSRLVSLDEISRNDYNLNIPRYIDSADKADMQDLHAHLYGGGIPKGDIDDLGEFWSIFTQTKTKIFTPNGSLYSPNFAPSELKTTIQASSEYAKFESEILSYFENWHDENDLKSIKQKDHPKELIKKYGESLLKYFKETKLVSDYDVYQVFMDYVADTLSDDVYAIAQNGWLSARDLTPVEKGDKQTPNLILGSGRNAKKFVSEIIPPELVAKRYFTQILDQISLLEAQISKKQDEFTNFVDEFGEDELSNVYDDKDKMTLKSLKEAIRQTSDKNEQEIYNKALQILTEQKELESTLKAATGELNQKVFDKFKTLDESEIKTLVVDDKWLSNLKEQILSTVERAVQEQITRISTLAARYDKTLDELTTRANDLSLRVKAHLDAMDKAR</sequence>
<dbReference type="InterPro" id="IPR029063">
    <property type="entry name" value="SAM-dependent_MTases_sf"/>
</dbReference>
<evidence type="ECO:0000256" key="4">
    <source>
        <dbReference type="ARBA" id="ARBA00022679"/>
    </source>
</evidence>
<dbReference type="PROSITE" id="PS00092">
    <property type="entry name" value="N6_MTASE"/>
    <property type="match status" value="1"/>
</dbReference>
<dbReference type="REBASE" id="458521">
    <property type="entry name" value="M.CcoP1O3ORF6585P"/>
</dbReference>
<organism evidence="10 11">
    <name type="scientific">Campylobacter concisus</name>
    <dbReference type="NCBI Taxonomy" id="199"/>
    <lineage>
        <taxon>Bacteria</taxon>
        <taxon>Pseudomonadati</taxon>
        <taxon>Campylobacterota</taxon>
        <taxon>Epsilonproteobacteria</taxon>
        <taxon>Campylobacterales</taxon>
        <taxon>Campylobacteraceae</taxon>
        <taxon>Campylobacter</taxon>
    </lineage>
</organism>
<evidence type="ECO:0000313" key="10">
    <source>
        <dbReference type="EMBL" id="QPH92180.1"/>
    </source>
</evidence>
<dbReference type="Pfam" id="PF02384">
    <property type="entry name" value="N6_Mtase"/>
    <property type="match status" value="1"/>
</dbReference>
<keyword evidence="4 10" id="KW-0808">Transferase</keyword>
<dbReference type="GO" id="GO:0003677">
    <property type="term" value="F:DNA binding"/>
    <property type="evidence" value="ECO:0007669"/>
    <property type="project" value="InterPro"/>
</dbReference>
<dbReference type="Gene3D" id="3.40.50.150">
    <property type="entry name" value="Vaccinia Virus protein VP39"/>
    <property type="match status" value="1"/>
</dbReference>
<dbReference type="RefSeq" id="WP_107713916.1">
    <property type="nucleotide sequence ID" value="NZ_CP049266.1"/>
</dbReference>
<evidence type="ECO:0000256" key="7">
    <source>
        <dbReference type="ARBA" id="ARBA00047942"/>
    </source>
</evidence>
<dbReference type="Pfam" id="PF12161">
    <property type="entry name" value="HsdM_N"/>
    <property type="match status" value="1"/>
</dbReference>
<gene>
    <name evidence="10" type="ORF">CVT01_06585</name>
</gene>
<protein>
    <recommendedName>
        <fullName evidence="2">site-specific DNA-methyltransferase (adenine-specific)</fullName>
        <ecNumber evidence="2">2.1.1.72</ecNumber>
    </recommendedName>
</protein>
<dbReference type="GO" id="GO:0032259">
    <property type="term" value="P:methylation"/>
    <property type="evidence" value="ECO:0007669"/>
    <property type="project" value="UniProtKB-KW"/>
</dbReference>
<dbReference type="EMBL" id="CP049266">
    <property type="protein sequence ID" value="QPH92180.1"/>
    <property type="molecule type" value="Genomic_DNA"/>
</dbReference>
<dbReference type="InterPro" id="IPR038333">
    <property type="entry name" value="T1MK-like_N_sf"/>
</dbReference>
<dbReference type="PANTHER" id="PTHR42933:SF3">
    <property type="entry name" value="TYPE I RESTRICTION ENZYME MJAVIII METHYLASE SUBUNIT"/>
    <property type="match status" value="1"/>
</dbReference>
<dbReference type="InterPro" id="IPR003356">
    <property type="entry name" value="DNA_methylase_A-5"/>
</dbReference>
<dbReference type="PRINTS" id="PR00507">
    <property type="entry name" value="N12N6MTFRASE"/>
</dbReference>
<dbReference type="CDD" id="cd02440">
    <property type="entry name" value="AdoMet_MTases"/>
    <property type="match status" value="1"/>
</dbReference>
<dbReference type="InterPro" id="IPR004546">
    <property type="entry name" value="Restrct_endonuc_T1M"/>
</dbReference>
<comment type="catalytic activity">
    <reaction evidence="7">
        <text>a 2'-deoxyadenosine in DNA + S-adenosyl-L-methionine = an N(6)-methyl-2'-deoxyadenosine in DNA + S-adenosyl-L-homocysteine + H(+)</text>
        <dbReference type="Rhea" id="RHEA:15197"/>
        <dbReference type="Rhea" id="RHEA-COMP:12418"/>
        <dbReference type="Rhea" id="RHEA-COMP:12419"/>
        <dbReference type="ChEBI" id="CHEBI:15378"/>
        <dbReference type="ChEBI" id="CHEBI:57856"/>
        <dbReference type="ChEBI" id="CHEBI:59789"/>
        <dbReference type="ChEBI" id="CHEBI:90615"/>
        <dbReference type="ChEBI" id="CHEBI:90616"/>
        <dbReference type="EC" id="2.1.1.72"/>
    </reaction>
</comment>
<keyword evidence="3 10" id="KW-0489">Methyltransferase</keyword>
<comment type="similarity">
    <text evidence="1">Belongs to the N(4)/N(6)-methyltransferase family.</text>
</comment>
<evidence type="ECO:0000259" key="8">
    <source>
        <dbReference type="Pfam" id="PF02384"/>
    </source>
</evidence>
<dbReference type="Proteomes" id="UP000594404">
    <property type="component" value="Chromosome"/>
</dbReference>
<evidence type="ECO:0000256" key="2">
    <source>
        <dbReference type="ARBA" id="ARBA00011900"/>
    </source>
</evidence>
<dbReference type="InterPro" id="IPR051537">
    <property type="entry name" value="DNA_Adenine_Mtase"/>
</dbReference>
<keyword evidence="6" id="KW-0680">Restriction system</keyword>
<dbReference type="AlphaFoldDB" id="A0A7S9WT70"/>
<evidence type="ECO:0000259" key="9">
    <source>
        <dbReference type="Pfam" id="PF12161"/>
    </source>
</evidence>
<proteinExistence type="inferred from homology"/>
<keyword evidence="5" id="KW-0949">S-adenosyl-L-methionine</keyword>
<evidence type="ECO:0000256" key="3">
    <source>
        <dbReference type="ARBA" id="ARBA00022603"/>
    </source>
</evidence>
<dbReference type="SUPFAM" id="SSF53335">
    <property type="entry name" value="S-adenosyl-L-methionine-dependent methyltransferases"/>
    <property type="match status" value="1"/>
</dbReference>
<dbReference type="EC" id="2.1.1.72" evidence="2"/>
<dbReference type="InterPro" id="IPR002052">
    <property type="entry name" value="DNA_methylase_N6_adenine_CS"/>
</dbReference>
<evidence type="ECO:0000256" key="1">
    <source>
        <dbReference type="ARBA" id="ARBA00006594"/>
    </source>
</evidence>
<dbReference type="NCBIfam" id="TIGR00497">
    <property type="entry name" value="hsdM"/>
    <property type="match status" value="1"/>
</dbReference>
<evidence type="ECO:0000256" key="5">
    <source>
        <dbReference type="ARBA" id="ARBA00022691"/>
    </source>
</evidence>
<reference evidence="10 11" key="1">
    <citation type="journal article" date="2018" name="Emerg. Microbes Infect.">
        <title>Genomic analysis of oral Campylobacter concisus strains identified a potential bacterial molecular marker associated with active Crohn's disease.</title>
        <authorList>
            <person name="Liu F."/>
            <person name="Ma R."/>
            <person name="Tay C.Y.A."/>
            <person name="Octavia S."/>
            <person name="Lan R."/>
            <person name="Chung H.K.L."/>
            <person name="Riordan S.M."/>
            <person name="Grimm M.C."/>
            <person name="Leong R.W."/>
            <person name="Tanaka M.M."/>
            <person name="Connor S."/>
            <person name="Zhang L."/>
        </authorList>
    </citation>
    <scope>NUCLEOTIDE SEQUENCE [LARGE SCALE GENOMIC DNA]</scope>
    <source>
        <strain evidence="10 11">P1CDO3</strain>
    </source>
</reference>
<feature type="domain" description="DNA methylase adenine-specific" evidence="8">
    <location>
        <begin position="132"/>
        <end position="446"/>
    </location>
</feature>
<name>A0A7S9WT70_9BACT</name>
<feature type="domain" description="N6 adenine-specific DNA methyltransferase N-terminal" evidence="9">
    <location>
        <begin position="10"/>
        <end position="119"/>
    </location>
</feature>
<evidence type="ECO:0000313" key="11">
    <source>
        <dbReference type="Proteomes" id="UP000594404"/>
    </source>
</evidence>
<dbReference type="Gene3D" id="1.20.1260.30">
    <property type="match status" value="1"/>
</dbReference>